<reference evidence="4" key="1">
    <citation type="journal article" date="2023" name="Mol. Biol. Evol.">
        <title>Third-Generation Sequencing Reveals the Adaptive Role of the Epigenome in Three Deep-Sea Polychaetes.</title>
        <authorList>
            <person name="Perez M."/>
            <person name="Aroh O."/>
            <person name="Sun Y."/>
            <person name="Lan Y."/>
            <person name="Juniper S.K."/>
            <person name="Young C.R."/>
            <person name="Angers B."/>
            <person name="Qian P.Y."/>
        </authorList>
    </citation>
    <scope>NUCLEOTIDE SEQUENCE</scope>
    <source>
        <strain evidence="4">P08H-3</strain>
    </source>
</reference>
<dbReference type="PROSITE" id="PS00061">
    <property type="entry name" value="ADH_SHORT"/>
    <property type="match status" value="1"/>
</dbReference>
<evidence type="ECO:0000313" key="4">
    <source>
        <dbReference type="EMBL" id="KAK2154787.1"/>
    </source>
</evidence>
<gene>
    <name evidence="4" type="ORF">LSH36_257g02065</name>
</gene>
<dbReference type="AlphaFoldDB" id="A0AAD9JLC5"/>
<dbReference type="PRINTS" id="PR00081">
    <property type="entry name" value="GDHRDH"/>
</dbReference>
<dbReference type="SUPFAM" id="SSF51735">
    <property type="entry name" value="NAD(P)-binding Rossmann-fold domains"/>
    <property type="match status" value="1"/>
</dbReference>
<protein>
    <submittedName>
        <fullName evidence="4">Uncharacterized protein</fullName>
    </submittedName>
</protein>
<dbReference type="InterPro" id="IPR002347">
    <property type="entry name" value="SDR_fam"/>
</dbReference>
<comment type="similarity">
    <text evidence="2">Belongs to the short-chain dehydrogenases/reductases (SDR) family.</text>
</comment>
<comment type="caution">
    <text evidence="4">The sequence shown here is derived from an EMBL/GenBank/DDBJ whole genome shotgun (WGS) entry which is preliminary data.</text>
</comment>
<keyword evidence="3" id="KW-0472">Membrane</keyword>
<dbReference type="GO" id="GO:0016491">
    <property type="term" value="F:oxidoreductase activity"/>
    <property type="evidence" value="ECO:0007669"/>
    <property type="project" value="UniProtKB-KW"/>
</dbReference>
<dbReference type="PANTHER" id="PTHR43313:SF50">
    <property type="entry name" value="GH26015P"/>
    <property type="match status" value="1"/>
</dbReference>
<keyword evidence="1" id="KW-0560">Oxidoreductase</keyword>
<dbReference type="GO" id="GO:0008202">
    <property type="term" value="P:steroid metabolic process"/>
    <property type="evidence" value="ECO:0007669"/>
    <property type="project" value="TreeGrafter"/>
</dbReference>
<dbReference type="PRINTS" id="PR00080">
    <property type="entry name" value="SDRFAMILY"/>
</dbReference>
<accession>A0AAD9JLC5</accession>
<dbReference type="InterPro" id="IPR020904">
    <property type="entry name" value="Sc_DH/Rdtase_CS"/>
</dbReference>
<keyword evidence="3" id="KW-0812">Transmembrane</keyword>
<proteinExistence type="inferred from homology"/>
<dbReference type="Proteomes" id="UP001208570">
    <property type="component" value="Unassembled WGS sequence"/>
</dbReference>
<dbReference type="Gene3D" id="3.40.50.720">
    <property type="entry name" value="NAD(P)-binding Rossmann-like Domain"/>
    <property type="match status" value="1"/>
</dbReference>
<dbReference type="EMBL" id="JAODUP010000257">
    <property type="protein sequence ID" value="KAK2154787.1"/>
    <property type="molecule type" value="Genomic_DNA"/>
</dbReference>
<organism evidence="4 5">
    <name type="scientific">Paralvinella palmiformis</name>
    <dbReference type="NCBI Taxonomy" id="53620"/>
    <lineage>
        <taxon>Eukaryota</taxon>
        <taxon>Metazoa</taxon>
        <taxon>Spiralia</taxon>
        <taxon>Lophotrochozoa</taxon>
        <taxon>Annelida</taxon>
        <taxon>Polychaeta</taxon>
        <taxon>Sedentaria</taxon>
        <taxon>Canalipalpata</taxon>
        <taxon>Terebellida</taxon>
        <taxon>Terebelliformia</taxon>
        <taxon>Alvinellidae</taxon>
        <taxon>Paralvinella</taxon>
    </lineage>
</organism>
<keyword evidence="3" id="KW-1133">Transmembrane helix</keyword>
<evidence type="ECO:0000256" key="1">
    <source>
        <dbReference type="ARBA" id="ARBA00023002"/>
    </source>
</evidence>
<name>A0AAD9JLC5_9ANNE</name>
<dbReference type="Pfam" id="PF00106">
    <property type="entry name" value="adh_short"/>
    <property type="match status" value="1"/>
</dbReference>
<dbReference type="InterPro" id="IPR036291">
    <property type="entry name" value="NAD(P)-bd_dom_sf"/>
</dbReference>
<evidence type="ECO:0000256" key="2">
    <source>
        <dbReference type="RuleBase" id="RU000363"/>
    </source>
</evidence>
<evidence type="ECO:0000313" key="5">
    <source>
        <dbReference type="Proteomes" id="UP001208570"/>
    </source>
</evidence>
<feature type="transmembrane region" description="Helical" evidence="3">
    <location>
        <begin position="6"/>
        <end position="22"/>
    </location>
</feature>
<sequence length="288" mass="32155">MFTMEIGLIMLFIVLMVVYDWLKSRRLLSGLHKKAVFITGCDSGFGNALAKSLYTRGVPVFAGCLLKTSATKLQEETGNSLRTVIIDVTDKDSVTRAAQYVKDNLPDDSVLWGLVNNAGVLDYLAPLEFLDKRDFLHLLDVNLFGTLEVTKAFLSMLKWSKGRIVNMTSINADVSIAAFGAYTVSKRAAQAFSDTLRLEQAAWGIKVSAIKPAFYKTNIISSEMVEEKMTRKWNEGSPEVKLEYGEGCLNKGYDAKFTRCLTFLGSTVVDRFMSRAMKFEPKLMQSDQ</sequence>
<keyword evidence="5" id="KW-1185">Reference proteome</keyword>
<dbReference type="PANTHER" id="PTHR43313">
    <property type="entry name" value="SHORT-CHAIN DEHYDROGENASE/REDUCTASE FAMILY 9C"/>
    <property type="match status" value="1"/>
</dbReference>
<evidence type="ECO:0000256" key="3">
    <source>
        <dbReference type="SAM" id="Phobius"/>
    </source>
</evidence>